<keyword evidence="3 5" id="KW-1133">Transmembrane helix</keyword>
<evidence type="ECO:0000256" key="1">
    <source>
        <dbReference type="ARBA" id="ARBA00004141"/>
    </source>
</evidence>
<keyword evidence="7" id="KW-0436">Ligase</keyword>
<dbReference type="InterPro" id="IPR051533">
    <property type="entry name" value="WaaL-like"/>
</dbReference>
<feature type="transmembrane region" description="Helical" evidence="5">
    <location>
        <begin position="119"/>
        <end position="138"/>
    </location>
</feature>
<keyword evidence="2 5" id="KW-0812">Transmembrane</keyword>
<evidence type="ECO:0000256" key="4">
    <source>
        <dbReference type="ARBA" id="ARBA00023136"/>
    </source>
</evidence>
<organism evidence="7 8">
    <name type="scientific">Symplocastrum torsivum CPER-KK1</name>
    <dbReference type="NCBI Taxonomy" id="450513"/>
    <lineage>
        <taxon>Bacteria</taxon>
        <taxon>Bacillati</taxon>
        <taxon>Cyanobacteriota</taxon>
        <taxon>Cyanophyceae</taxon>
        <taxon>Oscillatoriophycideae</taxon>
        <taxon>Oscillatoriales</taxon>
        <taxon>Microcoleaceae</taxon>
        <taxon>Symplocastrum</taxon>
    </lineage>
</organism>
<dbReference type="PANTHER" id="PTHR37422">
    <property type="entry name" value="TEICHURONIC ACID BIOSYNTHESIS PROTEIN TUAE"/>
    <property type="match status" value="1"/>
</dbReference>
<dbReference type="EMBL" id="JAHHIF010000061">
    <property type="protein sequence ID" value="MBW4548425.1"/>
    <property type="molecule type" value="Genomic_DNA"/>
</dbReference>
<dbReference type="AlphaFoldDB" id="A0A951PQN3"/>
<feature type="transmembrane region" description="Helical" evidence="5">
    <location>
        <begin position="158"/>
        <end position="176"/>
    </location>
</feature>
<accession>A0A951PQN3</accession>
<sequence>MKISKLWHFVKKLEPVIIVFFLLCFWDFSIPPFLPLTRGAINAGSYLFLLLLILGHWKKFIYVITRDILLLLLIAITLSSIFWSAAPEYTSDETKAVLRATLFGVYLATRYSLREQRHIFTWLFSISALLSVPASLVLPAYGINSEGQWRGIFVHKQYLARMMTIGAGLFVLTAFYERKHRWIALSGAGLAVALILLSQSKSALILLLFSLSVVPLSKVIKQDYKLQVFFYIVVLLIASVVAILILSNIETIVVDTLGKDMDFNGRVPIWNLSIEAGLKRPWLGYGYAGFWTSDEALYILHNTWASVAAKEEARFHAHNGFIDLFLELGVVGVSIFILHLFGVFLRLFFLIPLIPTIESFWLLISTTLFVLYNLSEAKTFVGNHSLWIMYVSIAFSTALQQDRTRKKQGSKLLRNKYNNYVLE</sequence>
<evidence type="ECO:0000259" key="6">
    <source>
        <dbReference type="Pfam" id="PF04932"/>
    </source>
</evidence>
<reference evidence="7" key="1">
    <citation type="submission" date="2021-05" db="EMBL/GenBank/DDBJ databases">
        <authorList>
            <person name="Pietrasiak N."/>
            <person name="Ward R."/>
            <person name="Stajich J.E."/>
            <person name="Kurbessoian T."/>
        </authorList>
    </citation>
    <scope>NUCLEOTIDE SEQUENCE</scope>
    <source>
        <strain evidence="7">CPER-KK1</strain>
    </source>
</reference>
<evidence type="ECO:0000256" key="5">
    <source>
        <dbReference type="SAM" id="Phobius"/>
    </source>
</evidence>
<feature type="transmembrane region" description="Helical" evidence="5">
    <location>
        <begin position="40"/>
        <end position="57"/>
    </location>
</feature>
<comment type="caution">
    <text evidence="7">The sequence shown here is derived from an EMBL/GenBank/DDBJ whole genome shotgun (WGS) entry which is preliminary data.</text>
</comment>
<feature type="transmembrane region" description="Helical" evidence="5">
    <location>
        <begin position="228"/>
        <end position="249"/>
    </location>
</feature>
<gene>
    <name evidence="7" type="ORF">KME25_28905</name>
</gene>
<feature type="transmembrane region" description="Helical" evidence="5">
    <location>
        <begin position="324"/>
        <end position="349"/>
    </location>
</feature>
<proteinExistence type="predicted"/>
<dbReference type="GO" id="GO:0016020">
    <property type="term" value="C:membrane"/>
    <property type="evidence" value="ECO:0007669"/>
    <property type="project" value="UniProtKB-SubCell"/>
</dbReference>
<feature type="domain" description="O-antigen ligase-related" evidence="6">
    <location>
        <begin position="189"/>
        <end position="337"/>
    </location>
</feature>
<dbReference type="Pfam" id="PF04932">
    <property type="entry name" value="Wzy_C"/>
    <property type="match status" value="1"/>
</dbReference>
<keyword evidence="4 5" id="KW-0472">Membrane</keyword>
<feature type="transmembrane region" description="Helical" evidence="5">
    <location>
        <begin position="380"/>
        <end position="399"/>
    </location>
</feature>
<dbReference type="Proteomes" id="UP000753908">
    <property type="component" value="Unassembled WGS sequence"/>
</dbReference>
<feature type="transmembrane region" description="Helical" evidence="5">
    <location>
        <begin position="69"/>
        <end position="86"/>
    </location>
</feature>
<feature type="transmembrane region" description="Helical" evidence="5">
    <location>
        <begin position="12"/>
        <end position="34"/>
    </location>
</feature>
<evidence type="ECO:0000313" key="8">
    <source>
        <dbReference type="Proteomes" id="UP000753908"/>
    </source>
</evidence>
<protein>
    <submittedName>
        <fullName evidence="7">O-antigen ligase family protein</fullName>
    </submittedName>
</protein>
<reference evidence="7" key="2">
    <citation type="journal article" date="2022" name="Microbiol. Resour. Announc.">
        <title>Metagenome Sequencing to Explore Phylogenomics of Terrestrial Cyanobacteria.</title>
        <authorList>
            <person name="Ward R.D."/>
            <person name="Stajich J.E."/>
            <person name="Johansen J.R."/>
            <person name="Huntemann M."/>
            <person name="Clum A."/>
            <person name="Foster B."/>
            <person name="Foster B."/>
            <person name="Roux S."/>
            <person name="Palaniappan K."/>
            <person name="Varghese N."/>
            <person name="Mukherjee S."/>
            <person name="Reddy T.B.K."/>
            <person name="Daum C."/>
            <person name="Copeland A."/>
            <person name="Chen I.A."/>
            <person name="Ivanova N.N."/>
            <person name="Kyrpides N.C."/>
            <person name="Shapiro N."/>
            <person name="Eloe-Fadrosh E.A."/>
            <person name="Pietrasiak N."/>
        </authorList>
    </citation>
    <scope>NUCLEOTIDE SEQUENCE</scope>
    <source>
        <strain evidence="7">CPER-KK1</strain>
    </source>
</reference>
<evidence type="ECO:0000313" key="7">
    <source>
        <dbReference type="EMBL" id="MBW4548425.1"/>
    </source>
</evidence>
<dbReference type="PANTHER" id="PTHR37422:SF17">
    <property type="entry name" value="O-ANTIGEN LIGASE"/>
    <property type="match status" value="1"/>
</dbReference>
<feature type="transmembrane region" description="Helical" evidence="5">
    <location>
        <begin position="188"/>
        <end position="216"/>
    </location>
</feature>
<comment type="subcellular location">
    <subcellularLocation>
        <location evidence="1">Membrane</location>
        <topology evidence="1">Multi-pass membrane protein</topology>
    </subcellularLocation>
</comment>
<evidence type="ECO:0000256" key="2">
    <source>
        <dbReference type="ARBA" id="ARBA00022692"/>
    </source>
</evidence>
<evidence type="ECO:0000256" key="3">
    <source>
        <dbReference type="ARBA" id="ARBA00022989"/>
    </source>
</evidence>
<feature type="transmembrane region" description="Helical" evidence="5">
    <location>
        <begin position="356"/>
        <end position="374"/>
    </location>
</feature>
<dbReference type="InterPro" id="IPR007016">
    <property type="entry name" value="O-antigen_ligase-rel_domated"/>
</dbReference>
<dbReference type="GO" id="GO:0016874">
    <property type="term" value="F:ligase activity"/>
    <property type="evidence" value="ECO:0007669"/>
    <property type="project" value="UniProtKB-KW"/>
</dbReference>
<name>A0A951PQN3_9CYAN</name>